<dbReference type="InterPro" id="IPR041872">
    <property type="entry name" value="Anticodon_Met"/>
</dbReference>
<accession>E3FLC7</accession>
<keyword evidence="7 16" id="KW-0436">Ligase</keyword>
<dbReference type="PANTHER" id="PTHR45765:SF1">
    <property type="entry name" value="METHIONINE--TRNA LIGASE, CYTOPLASMIC"/>
    <property type="match status" value="1"/>
</dbReference>
<dbReference type="InterPro" id="IPR009080">
    <property type="entry name" value="tRNAsynth_Ia_anticodon-bd"/>
</dbReference>
<dbReference type="NCBIfam" id="TIGR00398">
    <property type="entry name" value="metG"/>
    <property type="match status" value="1"/>
</dbReference>
<dbReference type="InterPro" id="IPR023458">
    <property type="entry name" value="Met-tRNA_ligase_1"/>
</dbReference>
<dbReference type="HOGENOM" id="CLU_009710_7_1_7"/>
<dbReference type="NCBIfam" id="TIGR00399">
    <property type="entry name" value="metG_C_term"/>
    <property type="match status" value="1"/>
</dbReference>
<dbReference type="InterPro" id="IPR001412">
    <property type="entry name" value="aa-tRNA-synth_I_CS"/>
</dbReference>
<dbReference type="Pfam" id="PF19303">
    <property type="entry name" value="Anticodon_3"/>
    <property type="match status" value="1"/>
</dbReference>
<keyword evidence="14 16" id="KW-0030">Aminoacyl-tRNA synthetase</keyword>
<evidence type="ECO:0000256" key="3">
    <source>
        <dbReference type="ARBA" id="ARBA00008258"/>
    </source>
</evidence>
<dbReference type="Gene3D" id="2.40.50.140">
    <property type="entry name" value="Nucleic acid-binding proteins"/>
    <property type="match status" value="1"/>
</dbReference>
<keyword evidence="20" id="KW-1185">Reference proteome</keyword>
<evidence type="ECO:0000256" key="2">
    <source>
        <dbReference type="ARBA" id="ARBA00004496"/>
    </source>
</evidence>
<feature type="binding site" evidence="16">
    <location>
        <position position="143"/>
    </location>
    <ligand>
        <name>Zn(2+)</name>
        <dbReference type="ChEBI" id="CHEBI:29105"/>
    </ligand>
</feature>
<dbReference type="GO" id="GO:0005829">
    <property type="term" value="C:cytosol"/>
    <property type="evidence" value="ECO:0007669"/>
    <property type="project" value="TreeGrafter"/>
</dbReference>
<evidence type="ECO:0000256" key="1">
    <source>
        <dbReference type="ARBA" id="ARBA00003314"/>
    </source>
</evidence>
<feature type="compositionally biased region" description="Basic and acidic residues" evidence="17">
    <location>
        <begin position="569"/>
        <end position="583"/>
    </location>
</feature>
<dbReference type="Pfam" id="PF01588">
    <property type="entry name" value="tRNA_bind"/>
    <property type="match status" value="1"/>
</dbReference>
<name>E3FLC7_STIAD</name>
<dbReference type="Gene3D" id="1.10.730.10">
    <property type="entry name" value="Isoleucyl-tRNA Synthetase, Domain 1"/>
    <property type="match status" value="1"/>
</dbReference>
<dbReference type="GO" id="GO:0006431">
    <property type="term" value="P:methionyl-tRNA aminoacylation"/>
    <property type="evidence" value="ECO:0007669"/>
    <property type="project" value="UniProtKB-UniRule"/>
</dbReference>
<evidence type="ECO:0000256" key="15">
    <source>
        <dbReference type="ARBA" id="ARBA00047364"/>
    </source>
</evidence>
<keyword evidence="12 16" id="KW-0694">RNA-binding</keyword>
<evidence type="ECO:0000256" key="5">
    <source>
        <dbReference type="ARBA" id="ARBA00022490"/>
    </source>
</evidence>
<feature type="binding site" evidence="16">
    <location>
        <position position="159"/>
    </location>
    <ligand>
        <name>Zn(2+)</name>
        <dbReference type="ChEBI" id="CHEBI:29105"/>
    </ligand>
</feature>
<keyword evidence="13 16" id="KW-0648">Protein biosynthesis</keyword>
<evidence type="ECO:0000256" key="4">
    <source>
        <dbReference type="ARBA" id="ARBA00011738"/>
    </source>
</evidence>
<feature type="region of interest" description="Disordered" evidence="17">
    <location>
        <begin position="551"/>
        <end position="600"/>
    </location>
</feature>
<evidence type="ECO:0000256" key="13">
    <source>
        <dbReference type="ARBA" id="ARBA00022917"/>
    </source>
</evidence>
<dbReference type="CDD" id="cd07957">
    <property type="entry name" value="Anticodon_Ia_Met"/>
    <property type="match status" value="1"/>
</dbReference>
<keyword evidence="11 16" id="KW-0067">ATP-binding</keyword>
<dbReference type="SUPFAM" id="SSF57770">
    <property type="entry name" value="Methionyl-tRNA synthetase (MetRS), Zn-domain"/>
    <property type="match status" value="1"/>
</dbReference>
<gene>
    <name evidence="16 19" type="primary">metG</name>
    <name evidence="19" type="ordered locus">STAUR_5248</name>
</gene>
<dbReference type="PANTHER" id="PTHR45765">
    <property type="entry name" value="METHIONINE--TRNA LIGASE"/>
    <property type="match status" value="1"/>
</dbReference>
<evidence type="ECO:0000313" key="20">
    <source>
        <dbReference type="Proteomes" id="UP000001351"/>
    </source>
</evidence>
<dbReference type="InterPro" id="IPR014758">
    <property type="entry name" value="Met-tRNA_synth"/>
</dbReference>
<proteinExistence type="inferred from homology"/>
<evidence type="ECO:0000259" key="18">
    <source>
        <dbReference type="PROSITE" id="PS50886"/>
    </source>
</evidence>
<dbReference type="FunFam" id="2.20.28.20:FF:000001">
    <property type="entry name" value="Methionine--tRNA ligase"/>
    <property type="match status" value="1"/>
</dbReference>
<feature type="binding site" evidence="16">
    <location>
        <position position="146"/>
    </location>
    <ligand>
        <name>Zn(2+)</name>
        <dbReference type="ChEBI" id="CHEBI:29105"/>
    </ligand>
</feature>
<dbReference type="InterPro" id="IPR033911">
    <property type="entry name" value="MetRS_core"/>
</dbReference>
<evidence type="ECO:0000256" key="17">
    <source>
        <dbReference type="SAM" id="MobiDB-lite"/>
    </source>
</evidence>
<dbReference type="KEGG" id="sur:STAUR_5248"/>
<comment type="subunit">
    <text evidence="4 16">Homodimer.</text>
</comment>
<dbReference type="HAMAP" id="MF_00098">
    <property type="entry name" value="Met_tRNA_synth_type1"/>
    <property type="match status" value="1"/>
</dbReference>
<dbReference type="PROSITE" id="PS50886">
    <property type="entry name" value="TRBD"/>
    <property type="match status" value="1"/>
</dbReference>
<feature type="compositionally biased region" description="Low complexity" evidence="17">
    <location>
        <begin position="693"/>
        <end position="708"/>
    </location>
</feature>
<dbReference type="Gene3D" id="2.20.28.20">
    <property type="entry name" value="Methionyl-tRNA synthetase, Zn-domain"/>
    <property type="match status" value="1"/>
</dbReference>
<dbReference type="InterPro" id="IPR015413">
    <property type="entry name" value="Methionyl/Leucyl_tRNA_Synth"/>
</dbReference>
<dbReference type="CDD" id="cd00814">
    <property type="entry name" value="MetRS_core"/>
    <property type="match status" value="1"/>
</dbReference>
<protein>
    <recommendedName>
        <fullName evidence="16">Methionine--tRNA ligase</fullName>
        <ecNumber evidence="16">6.1.1.10</ecNumber>
    </recommendedName>
    <alternativeName>
        <fullName evidence="16">Methionyl-tRNA synthetase</fullName>
        <shortName evidence="16">MetRS</shortName>
    </alternativeName>
</protein>
<dbReference type="InterPro" id="IPR004495">
    <property type="entry name" value="Met-tRNA-synth_bsu_C"/>
</dbReference>
<organism evidence="19 20">
    <name type="scientific">Stigmatella aurantiaca (strain DW4/3-1)</name>
    <dbReference type="NCBI Taxonomy" id="378806"/>
    <lineage>
        <taxon>Bacteria</taxon>
        <taxon>Pseudomonadati</taxon>
        <taxon>Myxococcota</taxon>
        <taxon>Myxococcia</taxon>
        <taxon>Myxococcales</taxon>
        <taxon>Cystobacterineae</taxon>
        <taxon>Archangiaceae</taxon>
        <taxon>Stigmatella</taxon>
    </lineage>
</organism>
<feature type="region of interest" description="Disordered" evidence="17">
    <location>
        <begin position="687"/>
        <end position="708"/>
    </location>
</feature>
<dbReference type="Proteomes" id="UP000001351">
    <property type="component" value="Chromosome"/>
</dbReference>
<dbReference type="FunFam" id="2.40.50.140:FF:000042">
    <property type="entry name" value="Methionine--tRNA ligase"/>
    <property type="match status" value="1"/>
</dbReference>
<dbReference type="NCBIfam" id="NF001100">
    <property type="entry name" value="PRK00133.1"/>
    <property type="match status" value="1"/>
</dbReference>
<comment type="similarity">
    <text evidence="3 16">Belongs to the class-I aminoacyl-tRNA synthetase family. MetG type 1 subfamily.</text>
</comment>
<dbReference type="Gene3D" id="3.40.50.620">
    <property type="entry name" value="HUPs"/>
    <property type="match status" value="1"/>
</dbReference>
<dbReference type="EMBL" id="CP002271">
    <property type="protein sequence ID" value="ADO73019.1"/>
    <property type="molecule type" value="Genomic_DNA"/>
</dbReference>
<evidence type="ECO:0000256" key="6">
    <source>
        <dbReference type="ARBA" id="ARBA00022555"/>
    </source>
</evidence>
<dbReference type="Pfam" id="PF09334">
    <property type="entry name" value="tRNA-synt_1g"/>
    <property type="match status" value="1"/>
</dbReference>
<feature type="domain" description="TRNA-binding" evidence="18">
    <location>
        <begin position="607"/>
        <end position="708"/>
    </location>
</feature>
<feature type="binding site" evidence="16">
    <location>
        <position position="334"/>
    </location>
    <ligand>
        <name>ATP</name>
        <dbReference type="ChEBI" id="CHEBI:30616"/>
    </ligand>
</feature>
<keyword evidence="5 16" id="KW-0963">Cytoplasm</keyword>
<evidence type="ECO:0000313" key="19">
    <source>
        <dbReference type="EMBL" id="ADO73019.1"/>
    </source>
</evidence>
<dbReference type="GO" id="GO:0000049">
    <property type="term" value="F:tRNA binding"/>
    <property type="evidence" value="ECO:0007669"/>
    <property type="project" value="UniProtKB-UniRule"/>
</dbReference>
<keyword evidence="10 16" id="KW-0862">Zinc</keyword>
<keyword evidence="8 16" id="KW-0479">Metal-binding</keyword>
<dbReference type="InterPro" id="IPR012340">
    <property type="entry name" value="NA-bd_OB-fold"/>
</dbReference>
<evidence type="ECO:0000256" key="10">
    <source>
        <dbReference type="ARBA" id="ARBA00022833"/>
    </source>
</evidence>
<dbReference type="PROSITE" id="PS00178">
    <property type="entry name" value="AA_TRNA_LIGASE_I"/>
    <property type="match status" value="1"/>
</dbReference>
<evidence type="ECO:0000256" key="16">
    <source>
        <dbReference type="HAMAP-Rule" id="MF_00098"/>
    </source>
</evidence>
<dbReference type="GO" id="GO:0004825">
    <property type="term" value="F:methionine-tRNA ligase activity"/>
    <property type="evidence" value="ECO:0007669"/>
    <property type="project" value="UniProtKB-UniRule"/>
</dbReference>
<feature type="short sequence motif" description="'KMSKS' region" evidence="16">
    <location>
        <begin position="331"/>
        <end position="335"/>
    </location>
</feature>
<keyword evidence="6 16" id="KW-0820">tRNA-binding</keyword>
<evidence type="ECO:0000256" key="12">
    <source>
        <dbReference type="ARBA" id="ARBA00022884"/>
    </source>
</evidence>
<evidence type="ECO:0000256" key="11">
    <source>
        <dbReference type="ARBA" id="ARBA00022840"/>
    </source>
</evidence>
<dbReference type="AlphaFoldDB" id="E3FLC7"/>
<evidence type="ECO:0000256" key="9">
    <source>
        <dbReference type="ARBA" id="ARBA00022741"/>
    </source>
</evidence>
<dbReference type="RefSeq" id="WP_013376699.1">
    <property type="nucleotide sequence ID" value="NC_014623.1"/>
</dbReference>
<dbReference type="EC" id="6.1.1.10" evidence="16"/>
<comment type="subcellular location">
    <subcellularLocation>
        <location evidence="2 16">Cytoplasm</location>
    </subcellularLocation>
</comment>
<dbReference type="SUPFAM" id="SSF50249">
    <property type="entry name" value="Nucleic acid-binding proteins"/>
    <property type="match status" value="1"/>
</dbReference>
<dbReference type="STRING" id="378806.STAUR_5248"/>
<dbReference type="SUPFAM" id="SSF47323">
    <property type="entry name" value="Anticodon-binding domain of a subclass of class I aminoacyl-tRNA synthetases"/>
    <property type="match status" value="1"/>
</dbReference>
<evidence type="ECO:0000256" key="8">
    <source>
        <dbReference type="ARBA" id="ARBA00022723"/>
    </source>
</evidence>
<comment type="cofactor">
    <cofactor evidence="16">
        <name>Zn(2+)</name>
        <dbReference type="ChEBI" id="CHEBI:29105"/>
    </cofactor>
    <text evidence="16">Binds 1 zinc ion per subunit.</text>
</comment>
<dbReference type="InterPro" id="IPR002547">
    <property type="entry name" value="tRNA-bd_dom"/>
</dbReference>
<comment type="catalytic activity">
    <reaction evidence="15 16">
        <text>tRNA(Met) + L-methionine + ATP = L-methionyl-tRNA(Met) + AMP + diphosphate</text>
        <dbReference type="Rhea" id="RHEA:13481"/>
        <dbReference type="Rhea" id="RHEA-COMP:9667"/>
        <dbReference type="Rhea" id="RHEA-COMP:9698"/>
        <dbReference type="ChEBI" id="CHEBI:30616"/>
        <dbReference type="ChEBI" id="CHEBI:33019"/>
        <dbReference type="ChEBI" id="CHEBI:57844"/>
        <dbReference type="ChEBI" id="CHEBI:78442"/>
        <dbReference type="ChEBI" id="CHEBI:78530"/>
        <dbReference type="ChEBI" id="CHEBI:456215"/>
        <dbReference type="EC" id="6.1.1.10"/>
    </reaction>
</comment>
<reference evidence="19 20" key="1">
    <citation type="journal article" date="2011" name="Mol. Biol. Evol.">
        <title>Comparative genomic analysis of fruiting body formation in Myxococcales.</title>
        <authorList>
            <person name="Huntley S."/>
            <person name="Hamann N."/>
            <person name="Wegener-Feldbrugge S."/>
            <person name="Treuner-Lange A."/>
            <person name="Kube M."/>
            <person name="Reinhardt R."/>
            <person name="Klages S."/>
            <person name="Muller R."/>
            <person name="Ronning C.M."/>
            <person name="Nierman W.C."/>
            <person name="Sogaard-Andersen L."/>
        </authorList>
    </citation>
    <scope>NUCLEOTIDE SEQUENCE [LARGE SCALE GENOMIC DNA]</scope>
    <source>
        <strain evidence="19 20">DW4/3-1</strain>
    </source>
</reference>
<sequence>MAEKILVTSALPYANGPIHIGHVVEYVQTDIYVRFLRSCGKNVVYFCADDTHGTPIELNAAKQGLKPEEFVARCYELHRKDFADFDISVDYFHSTHSPENRAYSELIYGRLKEKGDIERRDIEQTYCEKDKRFLPDRFIKGTCPNCKAKDQYGDSCEKCGKAYSPTDLIDPHCSLCGTPPVRKRSTHLFFKLSRHEAFLRELLRRPGFLNQGLATQLQGFFEKGLADWDISRDGPYFGFAIPGETDKYFYVWLDAPIGYIATTEKWAQETGKAKSALDYWGPDSNTRIVHFIGKDIVYFHALFWPAVLKVADLHGPDEVKAHGHLTVNGEKMSKTRGTLIPARDYLDKLDPSYLRFFYAACLGSGPEDFDLSLKDFRLRVNGELVNNVGNLANRALTMLAGPLEKRLAPGSTGAGKALVEAALARVPEVREAFEKLEYRNAIKAIVEISQTANAFLQAQAPWAKVKTDAEGARADLSDAADVVYLLGALLAPVIPRVTDKLFAQLGAPPLTFAALETARYPLLDRSRPIGTPEPLLPRLEEDRVNSIITAPAVEPAKEASPEASPGAAKKGEKKADKAAKKPAEAPVTQASPGAGAGSGTGEIDYTDFAKVLLKVGHILACERVPDADRLLKLSVDVGEGTPRTIVSGIAEAYTPEQVTGRKVVVVTNLKPRKLKGIESRGMLLTAGPGGKNLSLLDPGDLPPGSEVK</sequence>
<dbReference type="eggNOG" id="COG0073">
    <property type="taxonomic scope" value="Bacteria"/>
</dbReference>
<dbReference type="PRINTS" id="PR01041">
    <property type="entry name" value="TRNASYNTHMET"/>
</dbReference>
<dbReference type="GO" id="GO:0046872">
    <property type="term" value="F:metal ion binding"/>
    <property type="evidence" value="ECO:0007669"/>
    <property type="project" value="UniProtKB-KW"/>
</dbReference>
<keyword evidence="9 16" id="KW-0547">Nucleotide-binding</keyword>
<dbReference type="eggNOG" id="COG0143">
    <property type="taxonomic scope" value="Bacteria"/>
</dbReference>
<dbReference type="GO" id="GO:0005524">
    <property type="term" value="F:ATP binding"/>
    <property type="evidence" value="ECO:0007669"/>
    <property type="project" value="UniProtKB-UniRule"/>
</dbReference>
<feature type="short sequence motif" description="'HIGH' region" evidence="16">
    <location>
        <begin position="12"/>
        <end position="22"/>
    </location>
</feature>
<dbReference type="SUPFAM" id="SSF52374">
    <property type="entry name" value="Nucleotidylyl transferase"/>
    <property type="match status" value="1"/>
</dbReference>
<dbReference type="OrthoDB" id="9810191at2"/>
<dbReference type="InterPro" id="IPR029038">
    <property type="entry name" value="MetRS_Zn"/>
</dbReference>
<evidence type="ECO:0000256" key="7">
    <source>
        <dbReference type="ARBA" id="ARBA00022598"/>
    </source>
</evidence>
<feature type="binding site" evidence="16">
    <location>
        <position position="156"/>
    </location>
    <ligand>
        <name>Zn(2+)</name>
        <dbReference type="ChEBI" id="CHEBI:29105"/>
    </ligand>
</feature>
<evidence type="ECO:0000256" key="14">
    <source>
        <dbReference type="ARBA" id="ARBA00023146"/>
    </source>
</evidence>
<dbReference type="InterPro" id="IPR014729">
    <property type="entry name" value="Rossmann-like_a/b/a_fold"/>
</dbReference>
<dbReference type="CDD" id="cd02800">
    <property type="entry name" value="tRNA_bind_EcMetRS_like"/>
    <property type="match status" value="1"/>
</dbReference>
<comment type="function">
    <text evidence="1 16">Is required not only for elongation of protein synthesis but also for the initiation of all mRNA translation through initiator tRNA(fMet) aminoacylation.</text>
</comment>